<feature type="compositionally biased region" description="Basic residues" evidence="1">
    <location>
        <begin position="300"/>
        <end position="319"/>
    </location>
</feature>
<evidence type="ECO:0008006" key="4">
    <source>
        <dbReference type="Google" id="ProtNLM"/>
    </source>
</evidence>
<dbReference type="AlphaFoldDB" id="A0A2G5B5V8"/>
<dbReference type="Proteomes" id="UP000242474">
    <property type="component" value="Unassembled WGS sequence"/>
</dbReference>
<organism evidence="2 3">
    <name type="scientific">Coemansia reversa (strain ATCC 12441 / NRRL 1564)</name>
    <dbReference type="NCBI Taxonomy" id="763665"/>
    <lineage>
        <taxon>Eukaryota</taxon>
        <taxon>Fungi</taxon>
        <taxon>Fungi incertae sedis</taxon>
        <taxon>Zoopagomycota</taxon>
        <taxon>Kickxellomycotina</taxon>
        <taxon>Kickxellomycetes</taxon>
        <taxon>Kickxellales</taxon>
        <taxon>Kickxellaceae</taxon>
        <taxon>Coemansia</taxon>
    </lineage>
</organism>
<protein>
    <recommendedName>
        <fullName evidence="4">SHSP domain-containing protein</fullName>
    </recommendedName>
</protein>
<sequence>MSAFHNDVFNRRGSSAFLNEFRQDNHSGIFAPPAMPKPMFSQEPSPARRSSFSVAANERSSHQHFAYVAGCEICEEYVRCGTQICVHEHRIVCHGIQHGCCCCHCCDARSVQKSSSENTRCATPSNNGYSARTEESMTDSKFGPGRVRTRSSTTTVGDAGFGFANMDAEMLRMAKDNRWRNSNYDSFYGRPLNDCAPPPPPGHIPLRENNVQQAFAAQHQMHGGRQEVMLRDAADHFAGNNRPMPLFGKYERYRDEEEDTKVTTTTTTTTKTTRREIPCEEEKVVYHKPTPPIPPPPPPQHHHHHHEEKHHHEEHHHHGAVIPIGTRPDVPIKAPEPCCTWCRILPCFSCPHPQNPNARFHKVNFRLYPEYEFLPDDLEVPKSTDYFPDHTQVPSRNSFKVTIPKVTQVAQRVYVDFIGDQMVVIGEHGRPHGLRRMKSDPSTIRSSTRSSALHHGHSVHPAQGSKIAIARVFAKNFFVPRDTYDRDRAQAFIKPNGKLKILVPVLDQR</sequence>
<feature type="region of interest" description="Disordered" evidence="1">
    <location>
        <begin position="290"/>
        <end position="325"/>
    </location>
</feature>
<keyword evidence="3" id="KW-1185">Reference proteome</keyword>
<feature type="compositionally biased region" description="Low complexity" evidence="1">
    <location>
        <begin position="262"/>
        <end position="271"/>
    </location>
</feature>
<accession>A0A2G5B5V8</accession>
<dbReference type="EMBL" id="KZ303518">
    <property type="protein sequence ID" value="PIA14381.1"/>
    <property type="molecule type" value="Genomic_DNA"/>
</dbReference>
<evidence type="ECO:0000313" key="3">
    <source>
        <dbReference type="Proteomes" id="UP000242474"/>
    </source>
</evidence>
<dbReference type="OrthoDB" id="5599887at2759"/>
<feature type="compositionally biased region" description="Pro residues" evidence="1">
    <location>
        <begin position="290"/>
        <end position="299"/>
    </location>
</feature>
<feature type="region of interest" description="Disordered" evidence="1">
    <location>
        <begin position="117"/>
        <end position="153"/>
    </location>
</feature>
<feature type="region of interest" description="Disordered" evidence="1">
    <location>
        <begin position="255"/>
        <end position="275"/>
    </location>
</feature>
<feature type="compositionally biased region" description="Polar residues" evidence="1">
    <location>
        <begin position="117"/>
        <end position="130"/>
    </location>
</feature>
<evidence type="ECO:0000256" key="1">
    <source>
        <dbReference type="SAM" id="MobiDB-lite"/>
    </source>
</evidence>
<gene>
    <name evidence="2" type="ORF">COEREDRAFT_82787</name>
</gene>
<feature type="compositionally biased region" description="Polar residues" evidence="1">
    <location>
        <begin position="440"/>
        <end position="451"/>
    </location>
</feature>
<feature type="region of interest" description="Disordered" evidence="1">
    <location>
        <begin position="431"/>
        <end position="462"/>
    </location>
</feature>
<name>A0A2G5B5V8_COERN</name>
<reference evidence="2 3" key="1">
    <citation type="journal article" date="2015" name="Genome Biol. Evol.">
        <title>Phylogenomic analyses indicate that early fungi evolved digesting cell walls of algal ancestors of land plants.</title>
        <authorList>
            <person name="Chang Y."/>
            <person name="Wang S."/>
            <person name="Sekimoto S."/>
            <person name="Aerts A.L."/>
            <person name="Choi C."/>
            <person name="Clum A."/>
            <person name="LaButti K.M."/>
            <person name="Lindquist E.A."/>
            <person name="Yee Ngan C."/>
            <person name="Ohm R.A."/>
            <person name="Salamov A.A."/>
            <person name="Grigoriev I.V."/>
            <person name="Spatafora J.W."/>
            <person name="Berbee M.L."/>
        </authorList>
    </citation>
    <scope>NUCLEOTIDE SEQUENCE [LARGE SCALE GENOMIC DNA]</scope>
    <source>
        <strain evidence="2 3">NRRL 1564</strain>
    </source>
</reference>
<evidence type="ECO:0000313" key="2">
    <source>
        <dbReference type="EMBL" id="PIA14381.1"/>
    </source>
</evidence>
<proteinExistence type="predicted"/>